<protein>
    <submittedName>
        <fullName evidence="1">Uncharacterized protein</fullName>
    </submittedName>
</protein>
<dbReference type="eggNOG" id="ENOG50320E7">
    <property type="taxonomic scope" value="Bacteria"/>
</dbReference>
<dbReference type="RefSeq" id="WP_015777312.1">
    <property type="nucleotide sequence ID" value="NC_013171.1"/>
</dbReference>
<reference evidence="1 2" key="1">
    <citation type="journal article" date="2009" name="Stand. Genomic Sci.">
        <title>Complete genome sequence of Anaerococcus prevotii type strain (PC1).</title>
        <authorList>
            <person name="Labutti K."/>
            <person name="Pukall R."/>
            <person name="Steenblock K."/>
            <person name="Glavina Del Rio T."/>
            <person name="Tice H."/>
            <person name="Copeland A."/>
            <person name="Cheng J.F."/>
            <person name="Lucas S."/>
            <person name="Chen F."/>
            <person name="Nolan M."/>
            <person name="Bruce D."/>
            <person name="Goodwin L."/>
            <person name="Pitluck S."/>
            <person name="Ivanova N."/>
            <person name="Mavromatis K."/>
            <person name="Ovchinnikova G."/>
            <person name="Pati A."/>
            <person name="Chen A."/>
            <person name="Palaniappan K."/>
            <person name="Land M."/>
            <person name="Hauser L."/>
            <person name="Chang Y.J."/>
            <person name="Jeffries C.D."/>
            <person name="Chain P."/>
            <person name="Saunders E."/>
            <person name="Brettin T."/>
            <person name="Detter J.C."/>
            <person name="Han C."/>
            <person name="Goker M."/>
            <person name="Bristow J."/>
            <person name="Eisen J.A."/>
            <person name="Markowitz V."/>
            <person name="Hugenholtz P."/>
            <person name="Kyrpides N.C."/>
            <person name="Klenk H.P."/>
            <person name="Lapidus A."/>
        </authorList>
    </citation>
    <scope>NUCLEOTIDE SEQUENCE [LARGE SCALE GENOMIC DNA]</scope>
    <source>
        <strain evidence="2">ATCC 9321 / DSM 20548 / JCM 6508 / NCTC 11806 / PC1</strain>
    </source>
</reference>
<dbReference type="HOGENOM" id="CLU_088887_0_0_9"/>
<dbReference type="KEGG" id="apr:Apre_0350"/>
<dbReference type="EMBL" id="CP001708">
    <property type="protein sequence ID" value="ACV28399.1"/>
    <property type="molecule type" value="Genomic_DNA"/>
</dbReference>
<dbReference type="Proteomes" id="UP000002294">
    <property type="component" value="Chromosome"/>
</dbReference>
<dbReference type="AlphaFoldDB" id="C7RFY8"/>
<accession>C7RFY8</accession>
<gene>
    <name evidence="1" type="ordered locus">Apre_0350</name>
</gene>
<organism evidence="1 2">
    <name type="scientific">Anaerococcus prevotii (strain ATCC 9321 / DSM 20548 / JCM 6508 / NCTC 11806 / PC1)</name>
    <name type="common">Peptostreptococcus prevotii</name>
    <name type="synonym">Peptococcus prevotii</name>
    <dbReference type="NCBI Taxonomy" id="525919"/>
    <lineage>
        <taxon>Bacteria</taxon>
        <taxon>Bacillati</taxon>
        <taxon>Bacillota</taxon>
        <taxon>Tissierellia</taxon>
        <taxon>Tissierellales</taxon>
        <taxon>Peptoniphilaceae</taxon>
        <taxon>Anaerococcus</taxon>
    </lineage>
</organism>
<proteinExistence type="predicted"/>
<evidence type="ECO:0000313" key="1">
    <source>
        <dbReference type="EMBL" id="ACV28399.1"/>
    </source>
</evidence>
<dbReference type="OrthoDB" id="3196366at2"/>
<keyword evidence="2" id="KW-1185">Reference proteome</keyword>
<dbReference type="InterPro" id="IPR045633">
    <property type="entry name" value="DUF6414"/>
</dbReference>
<evidence type="ECO:0000313" key="2">
    <source>
        <dbReference type="Proteomes" id="UP000002294"/>
    </source>
</evidence>
<name>C7RFY8_ANAPD</name>
<sequence>MEENKKELNKIIYFDEESITNLIYIKSGGEIELVQQQDNKNSDVFKIDSDGEFGVKGSVGKILNFLLPFNLKANISGNYSKAGESSELINTVIKNTLLTDFIELDKEELGVEIFEDIYLEPYEDSITYMKIMTPIFSAIEGNFDAGEFDVNISKLDEALRNSKGYYEMIAYEKQDRTSNIKCILRFNLGSFKNSYSLLDLTKMDLRYYAIKVGEMNLTSLKFEKIFEQNNNSKEKEKNYKEVADSLMAEKEEIDNNNQGNLNPIYDVYDVILAAVKNTYKGEI</sequence>
<dbReference type="Pfam" id="PF19952">
    <property type="entry name" value="DUF6414"/>
    <property type="match status" value="1"/>
</dbReference>